<protein>
    <submittedName>
        <fullName evidence="3">Ankyrin repeat domain 53</fullName>
    </submittedName>
</protein>
<keyword evidence="4" id="KW-1185">Reference proteome</keyword>
<evidence type="ECO:0000256" key="1">
    <source>
        <dbReference type="PROSITE-ProRule" id="PRU00023"/>
    </source>
</evidence>
<dbReference type="SMART" id="SM00248">
    <property type="entry name" value="ANK"/>
    <property type="match status" value="3"/>
</dbReference>
<dbReference type="GO" id="GO:0031116">
    <property type="term" value="P:positive regulation of microtubule polymerization"/>
    <property type="evidence" value="ECO:0007669"/>
    <property type="project" value="TreeGrafter"/>
</dbReference>
<accession>A0A8C6IMM7</accession>
<feature type="compositionally biased region" description="Basic and acidic residues" evidence="2">
    <location>
        <begin position="19"/>
        <end position="30"/>
    </location>
</feature>
<dbReference type="InterPro" id="IPR036770">
    <property type="entry name" value="Ankyrin_rpt-contain_sf"/>
</dbReference>
<dbReference type="AlphaFoldDB" id="A0A8C6IMM7"/>
<name>A0A8C6IMM7_MUSSI</name>
<dbReference type="PANTHER" id="PTHR24160">
    <property type="entry name" value="ANKYRIN REPEAT DOMAIN-CONTAINING PROTEIN 53"/>
    <property type="match status" value="1"/>
</dbReference>
<dbReference type="PROSITE" id="PS50088">
    <property type="entry name" value="ANK_REPEAT"/>
    <property type="match status" value="2"/>
</dbReference>
<feature type="repeat" description="ANK" evidence="1">
    <location>
        <begin position="172"/>
        <end position="204"/>
    </location>
</feature>
<reference evidence="3" key="2">
    <citation type="submission" date="2025-09" db="UniProtKB">
        <authorList>
            <consortium name="Ensembl"/>
        </authorList>
    </citation>
    <scope>IDENTIFICATION</scope>
</reference>
<evidence type="ECO:0000313" key="4">
    <source>
        <dbReference type="Proteomes" id="UP000694415"/>
    </source>
</evidence>
<dbReference type="GO" id="GO:0007080">
    <property type="term" value="P:mitotic metaphase chromosome alignment"/>
    <property type="evidence" value="ECO:0007669"/>
    <property type="project" value="TreeGrafter"/>
</dbReference>
<dbReference type="Pfam" id="PF12796">
    <property type="entry name" value="Ank_2"/>
    <property type="match status" value="1"/>
</dbReference>
<sequence>MASCSSRSHTTPRRTGPSDSRRRPGTKEQPRPSVQGGTRQAEHDLKVSSPNSESSQYSTSESWSHKVIANYSEFFAASVGNVDWLRFCVNLERKEIIADDKGFTAIHFAAQKCQLSCLKVLIEEYKYPVDLPTNKGQTPLHLVIHKNNKSDILPCIDYLLKKGAAINSQTYNGSTPLHLASCNGLLGCIKLLVQSGANVHAQDATGFKPIDYCRLWNHRTCARFLKDVMWKHDKKVLAQEMEKLRTLKEKLTILEYRYLIEYQKEHQILREAHFRKWLQSKVLAQTLGSADSKQKAGVQPWSLASNTLRCPITESLHYPSVEAQLKNLPSPVVPPKPIYKQTTISRPKLWNYSTNPARSPITNIGHPQDIRLGVHPEPYKEHDFRRFLEVTRNKHGGACLRTVDHQLVTPVPQLPFEMMVRVLYPGTQPYRMKVPQGLYPRDILKVPEKRHVGDTCSNTMAMTLRETFDKPFLDSLEVCRTRVAPPSK</sequence>
<dbReference type="SUPFAM" id="SSF48403">
    <property type="entry name" value="Ankyrin repeat"/>
    <property type="match status" value="1"/>
</dbReference>
<evidence type="ECO:0000313" key="3">
    <source>
        <dbReference type="Ensembl" id="ENSMSIP00000037818.1"/>
    </source>
</evidence>
<dbReference type="Ensembl" id="ENSMSIT00000047723.1">
    <property type="protein sequence ID" value="ENSMSIP00000037818.1"/>
    <property type="gene ID" value="ENSMSIG00000031495.1"/>
</dbReference>
<evidence type="ECO:0000256" key="2">
    <source>
        <dbReference type="SAM" id="MobiDB-lite"/>
    </source>
</evidence>
<dbReference type="GO" id="GO:1902412">
    <property type="term" value="P:regulation of mitotic cytokinesis"/>
    <property type="evidence" value="ECO:0007669"/>
    <property type="project" value="InterPro"/>
</dbReference>
<dbReference type="InterPro" id="IPR042335">
    <property type="entry name" value="ANKRD53"/>
</dbReference>
<organism evidence="3 4">
    <name type="scientific">Mus spicilegus</name>
    <name type="common">Mound-building mouse</name>
    <dbReference type="NCBI Taxonomy" id="10103"/>
    <lineage>
        <taxon>Eukaryota</taxon>
        <taxon>Metazoa</taxon>
        <taxon>Chordata</taxon>
        <taxon>Craniata</taxon>
        <taxon>Vertebrata</taxon>
        <taxon>Euteleostomi</taxon>
        <taxon>Mammalia</taxon>
        <taxon>Eutheria</taxon>
        <taxon>Euarchontoglires</taxon>
        <taxon>Glires</taxon>
        <taxon>Rodentia</taxon>
        <taxon>Myomorpha</taxon>
        <taxon>Muroidea</taxon>
        <taxon>Muridae</taxon>
        <taxon>Murinae</taxon>
        <taxon>Mus</taxon>
        <taxon>Mus</taxon>
    </lineage>
</organism>
<dbReference type="Gene3D" id="1.25.40.20">
    <property type="entry name" value="Ankyrin repeat-containing domain"/>
    <property type="match status" value="1"/>
</dbReference>
<dbReference type="GO" id="GO:0060236">
    <property type="term" value="P:regulation of mitotic spindle organization"/>
    <property type="evidence" value="ECO:0007669"/>
    <property type="project" value="TreeGrafter"/>
</dbReference>
<feature type="repeat" description="ANK" evidence="1">
    <location>
        <begin position="135"/>
        <end position="171"/>
    </location>
</feature>
<dbReference type="InterPro" id="IPR002110">
    <property type="entry name" value="Ankyrin_rpt"/>
</dbReference>
<feature type="compositionally biased region" description="Low complexity" evidence="2">
    <location>
        <begin position="48"/>
        <end position="59"/>
    </location>
</feature>
<feature type="region of interest" description="Disordered" evidence="2">
    <location>
        <begin position="1"/>
        <end position="59"/>
    </location>
</feature>
<keyword evidence="1" id="KW-0040">ANK repeat</keyword>
<dbReference type="PANTHER" id="PTHR24160:SF1">
    <property type="entry name" value="ANKYRIN REPEAT DOMAIN-CONTAINING PROTEIN 53"/>
    <property type="match status" value="1"/>
</dbReference>
<dbReference type="PROSITE" id="PS50297">
    <property type="entry name" value="ANK_REP_REGION"/>
    <property type="match status" value="2"/>
</dbReference>
<dbReference type="GO" id="GO:0000922">
    <property type="term" value="C:spindle pole"/>
    <property type="evidence" value="ECO:0007669"/>
    <property type="project" value="TreeGrafter"/>
</dbReference>
<proteinExistence type="predicted"/>
<reference evidence="3" key="1">
    <citation type="submission" date="2025-08" db="UniProtKB">
        <authorList>
            <consortium name="Ensembl"/>
        </authorList>
    </citation>
    <scope>IDENTIFICATION</scope>
</reference>
<dbReference type="GeneTree" id="ENSGT00390000005650"/>
<dbReference type="Proteomes" id="UP000694415">
    <property type="component" value="Unplaced"/>
</dbReference>